<dbReference type="PANTHER" id="PTHR30146">
    <property type="entry name" value="LACI-RELATED TRANSCRIPTIONAL REPRESSOR"/>
    <property type="match status" value="1"/>
</dbReference>
<keyword evidence="1" id="KW-0805">Transcription regulation</keyword>
<organism evidence="5">
    <name type="scientific">Kosmotoga arenicorallina</name>
    <dbReference type="NCBI Taxonomy" id="688066"/>
    <lineage>
        <taxon>Bacteria</taxon>
        <taxon>Thermotogati</taxon>
        <taxon>Thermotogota</taxon>
        <taxon>Thermotogae</taxon>
        <taxon>Kosmotogales</taxon>
        <taxon>Kosmotogaceae</taxon>
        <taxon>Kosmotoga</taxon>
    </lineage>
</organism>
<dbReference type="Pfam" id="PF00356">
    <property type="entry name" value="LacI"/>
    <property type="match status" value="1"/>
</dbReference>
<dbReference type="CDD" id="cd06267">
    <property type="entry name" value="PBP1_LacI_sugar_binding-like"/>
    <property type="match status" value="1"/>
</dbReference>
<evidence type="ECO:0000259" key="4">
    <source>
        <dbReference type="PROSITE" id="PS50932"/>
    </source>
</evidence>
<keyword evidence="2" id="KW-0238">DNA-binding</keyword>
<dbReference type="AlphaFoldDB" id="A0A7C5I114"/>
<dbReference type="CDD" id="cd01392">
    <property type="entry name" value="HTH_LacI"/>
    <property type="match status" value="1"/>
</dbReference>
<evidence type="ECO:0000256" key="2">
    <source>
        <dbReference type="ARBA" id="ARBA00023125"/>
    </source>
</evidence>
<name>A0A7C5I114_9BACT</name>
<dbReference type="SMART" id="SM00354">
    <property type="entry name" value="HTH_LACI"/>
    <property type="match status" value="1"/>
</dbReference>
<dbReference type="PROSITE" id="PS50932">
    <property type="entry name" value="HTH_LACI_2"/>
    <property type="match status" value="1"/>
</dbReference>
<dbReference type="PANTHER" id="PTHR30146:SF120">
    <property type="entry name" value="ALANINE RACEMASE"/>
    <property type="match status" value="1"/>
</dbReference>
<dbReference type="InterPro" id="IPR046335">
    <property type="entry name" value="LacI/GalR-like_sensor"/>
</dbReference>
<protein>
    <submittedName>
        <fullName evidence="5">LacI family transcriptional regulator</fullName>
    </submittedName>
</protein>
<dbReference type="SUPFAM" id="SSF53822">
    <property type="entry name" value="Periplasmic binding protein-like I"/>
    <property type="match status" value="1"/>
</dbReference>
<dbReference type="GO" id="GO:0003700">
    <property type="term" value="F:DNA-binding transcription factor activity"/>
    <property type="evidence" value="ECO:0007669"/>
    <property type="project" value="TreeGrafter"/>
</dbReference>
<evidence type="ECO:0000256" key="3">
    <source>
        <dbReference type="ARBA" id="ARBA00023163"/>
    </source>
</evidence>
<reference evidence="5" key="1">
    <citation type="journal article" date="2020" name="mSystems">
        <title>Genome- and Community-Level Interaction Insights into Carbon Utilization and Element Cycling Functions of Hydrothermarchaeota in Hydrothermal Sediment.</title>
        <authorList>
            <person name="Zhou Z."/>
            <person name="Liu Y."/>
            <person name="Xu W."/>
            <person name="Pan J."/>
            <person name="Luo Z.H."/>
            <person name="Li M."/>
        </authorList>
    </citation>
    <scope>NUCLEOTIDE SEQUENCE [LARGE SCALE GENOMIC DNA]</scope>
    <source>
        <strain evidence="5">HyVt-80</strain>
    </source>
</reference>
<dbReference type="InterPro" id="IPR028082">
    <property type="entry name" value="Peripla_BP_I"/>
</dbReference>
<gene>
    <name evidence="5" type="ORF">ENL26_02615</name>
</gene>
<dbReference type="InterPro" id="IPR000843">
    <property type="entry name" value="HTH_LacI"/>
</dbReference>
<dbReference type="InterPro" id="IPR010982">
    <property type="entry name" value="Lambda_DNA-bd_dom_sf"/>
</dbReference>
<dbReference type="Gene3D" id="1.10.260.40">
    <property type="entry name" value="lambda repressor-like DNA-binding domains"/>
    <property type="match status" value="1"/>
</dbReference>
<dbReference type="Proteomes" id="UP000886129">
    <property type="component" value="Unassembled WGS sequence"/>
</dbReference>
<proteinExistence type="predicted"/>
<dbReference type="EMBL" id="DRTH01000158">
    <property type="protein sequence ID" value="HHF08650.1"/>
    <property type="molecule type" value="Genomic_DNA"/>
</dbReference>
<comment type="caution">
    <text evidence="5">The sequence shown here is derived from an EMBL/GenBank/DDBJ whole genome shotgun (WGS) entry which is preliminary data.</text>
</comment>
<keyword evidence="3" id="KW-0804">Transcription</keyword>
<dbReference type="Pfam" id="PF13377">
    <property type="entry name" value="Peripla_BP_3"/>
    <property type="match status" value="1"/>
</dbReference>
<feature type="domain" description="HTH lacI-type" evidence="4">
    <location>
        <begin position="5"/>
        <end position="59"/>
    </location>
</feature>
<sequence>MKRKVTIEMIAQDAGVSKMTVSRALNSPEKLKKSTLIKILNSMKKYEYKPRFVARILAGSRSNTFGFVVKSNEDFIIPPFYGECIRGASDWFKKQNYRSMIFNMADEHSSSLFIDYVNSGLIDGLILFEGTHQESLLKALKDNDIPVVLVGEDPGEVYDFYSVSSDNYNGAKMAAEYLISKGSHEICYITGTGTKPSVAERLRGYMDAVRKHGLKAVTVSVENTLRGGMKAVEQLIKEHPGFDGLFCFSDLIAIGALRGLRKKGFDIPRDIRVIGFDNIHISEYVFPSLTTVSQDMSLMGEIAAKTLLQIMGETIPDSFEKHVKLPTRLIIRESA</sequence>
<accession>A0A7C5I114</accession>
<dbReference type="Gene3D" id="3.40.50.2300">
    <property type="match status" value="2"/>
</dbReference>
<evidence type="ECO:0000256" key="1">
    <source>
        <dbReference type="ARBA" id="ARBA00023015"/>
    </source>
</evidence>
<dbReference type="GO" id="GO:0000976">
    <property type="term" value="F:transcription cis-regulatory region binding"/>
    <property type="evidence" value="ECO:0007669"/>
    <property type="project" value="TreeGrafter"/>
</dbReference>
<dbReference type="SUPFAM" id="SSF47413">
    <property type="entry name" value="lambda repressor-like DNA-binding domains"/>
    <property type="match status" value="1"/>
</dbReference>
<evidence type="ECO:0000313" key="5">
    <source>
        <dbReference type="EMBL" id="HHF08650.1"/>
    </source>
</evidence>